<dbReference type="InterPro" id="IPR015797">
    <property type="entry name" value="NUDIX_hydrolase-like_dom_sf"/>
</dbReference>
<sequence>MDARNETAVSVLLSHGHLLLLKRRARPDDPWSGDMCFPGGFVKDGETPYKASLRELREETGIEEQLVYFQFEHKVFHPVRSSSINVHPFVYICEEMLTVNPDSEIERGGWYKLGSEVRAHDERMGDYIKWNGDIVWGLTFRIYDSLKNILYEMSINND</sequence>
<dbReference type="Pfam" id="PF00293">
    <property type="entry name" value="NUDIX"/>
    <property type="match status" value="1"/>
</dbReference>
<evidence type="ECO:0000256" key="4">
    <source>
        <dbReference type="ARBA" id="ARBA00022801"/>
    </source>
</evidence>
<evidence type="ECO:0000256" key="5">
    <source>
        <dbReference type="ARBA" id="ARBA00022842"/>
    </source>
</evidence>
<protein>
    <submittedName>
        <fullName evidence="8">NUDIX family hydrolase</fullName>
    </submittedName>
</protein>
<accession>A0A1N5T5G3</accession>
<dbReference type="GO" id="GO:0046872">
    <property type="term" value="F:metal ion binding"/>
    <property type="evidence" value="ECO:0007669"/>
    <property type="project" value="UniProtKB-KW"/>
</dbReference>
<evidence type="ECO:0000256" key="1">
    <source>
        <dbReference type="ARBA" id="ARBA00001936"/>
    </source>
</evidence>
<dbReference type="PANTHER" id="PTHR12992:SF11">
    <property type="entry name" value="MITOCHONDRIAL COENZYME A DIPHOSPHATASE NUDT8"/>
    <property type="match status" value="1"/>
</dbReference>
<dbReference type="GeneID" id="41587769"/>
<evidence type="ECO:0000256" key="3">
    <source>
        <dbReference type="ARBA" id="ARBA00022723"/>
    </source>
</evidence>
<evidence type="ECO:0000256" key="2">
    <source>
        <dbReference type="ARBA" id="ARBA00001946"/>
    </source>
</evidence>
<evidence type="ECO:0000256" key="6">
    <source>
        <dbReference type="ARBA" id="ARBA00023211"/>
    </source>
</evidence>
<keyword evidence="3" id="KW-0479">Metal-binding</keyword>
<dbReference type="EMBL" id="LT671858">
    <property type="protein sequence ID" value="SIM43596.1"/>
    <property type="molecule type" value="Genomic_DNA"/>
</dbReference>
<keyword evidence="5" id="KW-0460">Magnesium</keyword>
<gene>
    <name evidence="8" type="ORF">CSP5_0467</name>
</gene>
<dbReference type="InterPro" id="IPR045121">
    <property type="entry name" value="CoAse"/>
</dbReference>
<dbReference type="Gene3D" id="3.90.79.10">
    <property type="entry name" value="Nucleoside Triphosphate Pyrophosphohydrolase"/>
    <property type="match status" value="1"/>
</dbReference>
<dbReference type="PANTHER" id="PTHR12992">
    <property type="entry name" value="NUDIX HYDROLASE"/>
    <property type="match status" value="1"/>
</dbReference>
<feature type="domain" description="Nudix hydrolase" evidence="7">
    <location>
        <begin position="3"/>
        <end position="133"/>
    </location>
</feature>
<organism evidence="8 9">
    <name type="scientific">Cuniculiplasma divulgatum</name>
    <dbReference type="NCBI Taxonomy" id="1673428"/>
    <lineage>
        <taxon>Archaea</taxon>
        <taxon>Methanobacteriati</taxon>
        <taxon>Thermoplasmatota</taxon>
        <taxon>Thermoplasmata</taxon>
        <taxon>Thermoplasmatales</taxon>
        <taxon>Cuniculiplasmataceae</taxon>
        <taxon>Cuniculiplasma</taxon>
    </lineage>
</organism>
<evidence type="ECO:0000259" key="7">
    <source>
        <dbReference type="PROSITE" id="PS51462"/>
    </source>
</evidence>
<dbReference type="GO" id="GO:0010945">
    <property type="term" value="F:coenzyme A diphosphatase activity"/>
    <property type="evidence" value="ECO:0007669"/>
    <property type="project" value="InterPro"/>
</dbReference>
<dbReference type="RefSeq" id="WP_172399376.1">
    <property type="nucleotide sequence ID" value="NZ_LT671858.1"/>
</dbReference>
<name>A0A1N5T5G3_9ARCH</name>
<proteinExistence type="predicted"/>
<dbReference type="SUPFAM" id="SSF55811">
    <property type="entry name" value="Nudix"/>
    <property type="match status" value="1"/>
</dbReference>
<keyword evidence="4 8" id="KW-0378">Hydrolase</keyword>
<evidence type="ECO:0000313" key="8">
    <source>
        <dbReference type="EMBL" id="SIM43596.1"/>
    </source>
</evidence>
<reference evidence="8 9" key="1">
    <citation type="submission" date="2016-04" db="EMBL/GenBank/DDBJ databases">
        <authorList>
            <person name="Evans L.H."/>
            <person name="Alamgir A."/>
            <person name="Owens N."/>
            <person name="Weber N.D."/>
            <person name="Virtaneva K."/>
            <person name="Barbian K."/>
            <person name="Babar A."/>
            <person name="Rosenke K."/>
        </authorList>
    </citation>
    <scope>NUCLEOTIDE SEQUENCE [LARGE SCALE GENOMIC DNA]</scope>
    <source>
        <strain evidence="9">S5(T) (JCM 30642 \VKM B-2941)</strain>
    </source>
</reference>
<dbReference type="AlphaFoldDB" id="A0A1N5T5G3"/>
<dbReference type="Proteomes" id="UP000195607">
    <property type="component" value="Chromosome I"/>
</dbReference>
<evidence type="ECO:0000313" key="9">
    <source>
        <dbReference type="Proteomes" id="UP000195607"/>
    </source>
</evidence>
<comment type="cofactor">
    <cofactor evidence="1">
        <name>Mn(2+)</name>
        <dbReference type="ChEBI" id="CHEBI:29035"/>
    </cofactor>
</comment>
<dbReference type="InterPro" id="IPR000086">
    <property type="entry name" value="NUDIX_hydrolase_dom"/>
</dbReference>
<comment type="cofactor">
    <cofactor evidence="2">
        <name>Mg(2+)</name>
        <dbReference type="ChEBI" id="CHEBI:18420"/>
    </cofactor>
</comment>
<dbReference type="PROSITE" id="PS51462">
    <property type="entry name" value="NUDIX"/>
    <property type="match status" value="1"/>
</dbReference>
<keyword evidence="6" id="KW-0464">Manganese</keyword>